<keyword evidence="8" id="KW-1185">Reference proteome</keyword>
<evidence type="ECO:0000256" key="4">
    <source>
        <dbReference type="ARBA" id="ARBA00023239"/>
    </source>
</evidence>
<dbReference type="Gene3D" id="3.40.640.10">
    <property type="entry name" value="Type I PLP-dependent aspartate aminotransferase-like (Major domain)"/>
    <property type="match status" value="1"/>
</dbReference>
<accession>A0A074WIC3</accession>
<dbReference type="SUPFAM" id="SSF53383">
    <property type="entry name" value="PLP-dependent transferases"/>
    <property type="match status" value="1"/>
</dbReference>
<dbReference type="GO" id="GO:0016740">
    <property type="term" value="F:transferase activity"/>
    <property type="evidence" value="ECO:0007669"/>
    <property type="project" value="UniProtKB-KW"/>
</dbReference>
<dbReference type="InterPro" id="IPR015424">
    <property type="entry name" value="PyrdxlP-dep_Trfase"/>
</dbReference>
<evidence type="ECO:0000313" key="7">
    <source>
        <dbReference type="EMBL" id="KEQ69557.1"/>
    </source>
</evidence>
<sequence>MDSEESAKSPNVLPDITLIRRAEETLHRHVPEVGLGLDAVKEHLTKDVAPALNGSSQSSRYYGFVTGGATPAAVFADNMVTEYDQNVQVHLPNETIATDVEAAALTMICDLVELDPTQWTHRTFTTGATAANIIGLAVAREHVMSTAAMRNGRDPREAHPTVSSHGLHTAMAYAGIDEIQILTSAPHSSLRKAASIIGLGHASVKDVGHYPTGPHRFDLEKLEQAMKKSRVASIIVVSCSEVNSGLFATFTHNMIRLRQLADQFGAWIHVDAAFGLLARILPDNDPMYRFQKAGVGNLEYADSIAADAHKLFNVPYDCGIFLSRHLKTGTDVFQNPGAPYLNAEAGSVPSPLNIGIENSRRFRALPVYANLLALGRQGFVDMLKRQIKLARKIAEYINTSDDYELLPPYPHSEIGCYLTIYIIVLFRLKNPEANKTLVQRINSSGKIYVSGTAWESQPACRFAISNWKSSVEKDWPLIETILKQAAVGFD</sequence>
<evidence type="ECO:0000256" key="6">
    <source>
        <dbReference type="RuleBase" id="RU000382"/>
    </source>
</evidence>
<dbReference type="GO" id="GO:0005737">
    <property type="term" value="C:cytoplasm"/>
    <property type="evidence" value="ECO:0007669"/>
    <property type="project" value="TreeGrafter"/>
</dbReference>
<organism evidence="7 8">
    <name type="scientific">Aureobasidium namibiae CBS 147.97</name>
    <dbReference type="NCBI Taxonomy" id="1043004"/>
    <lineage>
        <taxon>Eukaryota</taxon>
        <taxon>Fungi</taxon>
        <taxon>Dikarya</taxon>
        <taxon>Ascomycota</taxon>
        <taxon>Pezizomycotina</taxon>
        <taxon>Dothideomycetes</taxon>
        <taxon>Dothideomycetidae</taxon>
        <taxon>Dothideales</taxon>
        <taxon>Saccotheciaceae</taxon>
        <taxon>Aureobasidium</taxon>
    </lineage>
</organism>
<keyword evidence="4 6" id="KW-0456">Lyase</keyword>
<dbReference type="AlphaFoldDB" id="A0A074WIC3"/>
<gene>
    <name evidence="7" type="ORF">M436DRAFT_55925</name>
</gene>
<feature type="modified residue" description="N6-(pyridoxal phosphate)lysine" evidence="5">
    <location>
        <position position="310"/>
    </location>
</feature>
<dbReference type="Gene3D" id="3.90.1150.10">
    <property type="entry name" value="Aspartate Aminotransferase, domain 1"/>
    <property type="match status" value="1"/>
</dbReference>
<dbReference type="STRING" id="1043004.A0A074WIC3"/>
<evidence type="ECO:0000256" key="3">
    <source>
        <dbReference type="ARBA" id="ARBA00022898"/>
    </source>
</evidence>
<evidence type="ECO:0000313" key="8">
    <source>
        <dbReference type="Proteomes" id="UP000027730"/>
    </source>
</evidence>
<reference evidence="7 8" key="1">
    <citation type="journal article" date="2014" name="BMC Genomics">
        <title>Genome sequencing of four Aureobasidium pullulans varieties: biotechnological potential, stress tolerance, and description of new species.</title>
        <authorList>
            <person name="Gostin Ar C."/>
            <person name="Ohm R.A."/>
            <person name="Kogej T."/>
            <person name="Sonjak S."/>
            <person name="Turk M."/>
            <person name="Zajc J."/>
            <person name="Zalar P."/>
            <person name="Grube M."/>
            <person name="Sun H."/>
            <person name="Han J."/>
            <person name="Sharma A."/>
            <person name="Chiniquy J."/>
            <person name="Ngan C.Y."/>
            <person name="Lipzen A."/>
            <person name="Barry K."/>
            <person name="Grigoriev I.V."/>
            <person name="Gunde-Cimerman N."/>
        </authorList>
    </citation>
    <scope>NUCLEOTIDE SEQUENCE [LARGE SCALE GENOMIC DNA]</scope>
    <source>
        <strain evidence="7 8">CBS 147.97</strain>
    </source>
</reference>
<dbReference type="InterPro" id="IPR015422">
    <property type="entry name" value="PyrdxlP-dep_Trfase_small"/>
</dbReference>
<dbReference type="InterPro" id="IPR010977">
    <property type="entry name" value="Aromatic_deC"/>
</dbReference>
<dbReference type="PANTHER" id="PTHR11999:SF165">
    <property type="entry name" value="DECARBOXYLASE, PUTATIVE (AFU_ORTHOLOGUE AFUA_2G04980)-RELATED"/>
    <property type="match status" value="1"/>
</dbReference>
<dbReference type="GeneID" id="25412228"/>
<evidence type="ECO:0000256" key="5">
    <source>
        <dbReference type="PIRSR" id="PIRSR602129-50"/>
    </source>
</evidence>
<dbReference type="GO" id="GO:0019752">
    <property type="term" value="P:carboxylic acid metabolic process"/>
    <property type="evidence" value="ECO:0007669"/>
    <property type="project" value="InterPro"/>
</dbReference>
<name>A0A074WIC3_9PEZI</name>
<evidence type="ECO:0000256" key="1">
    <source>
        <dbReference type="ARBA" id="ARBA00001933"/>
    </source>
</evidence>
<keyword evidence="3 5" id="KW-0663">Pyridoxal phosphate</keyword>
<dbReference type="GO" id="GO:0030170">
    <property type="term" value="F:pyridoxal phosphate binding"/>
    <property type="evidence" value="ECO:0007669"/>
    <property type="project" value="InterPro"/>
</dbReference>
<evidence type="ECO:0000256" key="2">
    <source>
        <dbReference type="ARBA" id="ARBA00009533"/>
    </source>
</evidence>
<dbReference type="Pfam" id="PF00282">
    <property type="entry name" value="Pyridoxal_deC"/>
    <property type="match status" value="1"/>
</dbReference>
<dbReference type="PANTHER" id="PTHR11999">
    <property type="entry name" value="GROUP II PYRIDOXAL-5-PHOSPHATE DECARBOXYLASE"/>
    <property type="match status" value="1"/>
</dbReference>
<dbReference type="EMBL" id="KL584721">
    <property type="protein sequence ID" value="KEQ69557.1"/>
    <property type="molecule type" value="Genomic_DNA"/>
</dbReference>
<comment type="similarity">
    <text evidence="2 6">Belongs to the group II decarboxylase family.</text>
</comment>
<dbReference type="HOGENOM" id="CLU_011856_6_2_1"/>
<protein>
    <submittedName>
        <fullName evidence="7">PLP-dependent transferase</fullName>
    </submittedName>
</protein>
<proteinExistence type="inferred from homology"/>
<comment type="cofactor">
    <cofactor evidence="1 5 6">
        <name>pyridoxal 5'-phosphate</name>
        <dbReference type="ChEBI" id="CHEBI:597326"/>
    </cofactor>
</comment>
<dbReference type="RefSeq" id="XP_013423679.1">
    <property type="nucleotide sequence ID" value="XM_013568225.1"/>
</dbReference>
<dbReference type="InterPro" id="IPR021115">
    <property type="entry name" value="Pyridoxal-P_BS"/>
</dbReference>
<dbReference type="GO" id="GO:0016831">
    <property type="term" value="F:carboxy-lyase activity"/>
    <property type="evidence" value="ECO:0007669"/>
    <property type="project" value="InterPro"/>
</dbReference>
<dbReference type="OrthoDB" id="2161780at2759"/>
<dbReference type="InterPro" id="IPR015421">
    <property type="entry name" value="PyrdxlP-dep_Trfase_major"/>
</dbReference>
<dbReference type="InterPro" id="IPR002129">
    <property type="entry name" value="PyrdxlP-dep_de-COase"/>
</dbReference>
<dbReference type="Proteomes" id="UP000027730">
    <property type="component" value="Unassembled WGS sequence"/>
</dbReference>
<dbReference type="PROSITE" id="PS00392">
    <property type="entry name" value="DDC_GAD_HDC_YDC"/>
    <property type="match status" value="1"/>
</dbReference>
<keyword evidence="7" id="KW-0808">Transferase</keyword>